<gene>
    <name evidence="2" type="ORF">JI741_18595</name>
</gene>
<dbReference type="EMBL" id="JAERRB010000006">
    <property type="protein sequence ID" value="MBL0743248.1"/>
    <property type="molecule type" value="Genomic_DNA"/>
</dbReference>
<proteinExistence type="predicted"/>
<evidence type="ECO:0000313" key="2">
    <source>
        <dbReference type="EMBL" id="MBL0743248.1"/>
    </source>
</evidence>
<comment type="caution">
    <text evidence="2">The sequence shown here is derived from an EMBL/GenBank/DDBJ whole genome shotgun (WGS) entry which is preliminary data.</text>
</comment>
<dbReference type="RefSeq" id="WP_202012414.1">
    <property type="nucleotide sequence ID" value="NZ_JAERRB010000006.1"/>
</dbReference>
<evidence type="ECO:0000256" key="1">
    <source>
        <dbReference type="SAM" id="Phobius"/>
    </source>
</evidence>
<organism evidence="2 3">
    <name type="scientific">Chryseolinea lacunae</name>
    <dbReference type="NCBI Taxonomy" id="2801331"/>
    <lineage>
        <taxon>Bacteria</taxon>
        <taxon>Pseudomonadati</taxon>
        <taxon>Bacteroidota</taxon>
        <taxon>Cytophagia</taxon>
        <taxon>Cytophagales</taxon>
        <taxon>Fulvivirgaceae</taxon>
        <taxon>Chryseolinea</taxon>
    </lineage>
</organism>
<keyword evidence="1" id="KW-0472">Membrane</keyword>
<keyword evidence="1" id="KW-1133">Transmembrane helix</keyword>
<reference evidence="2 3" key="1">
    <citation type="submission" date="2021-01" db="EMBL/GenBank/DDBJ databases">
        <title>Chryseolinea sp. Jin1 Genome sequencing and assembly.</title>
        <authorList>
            <person name="Kim I."/>
        </authorList>
    </citation>
    <scope>NUCLEOTIDE SEQUENCE [LARGE SCALE GENOMIC DNA]</scope>
    <source>
        <strain evidence="2 3">Jin1</strain>
    </source>
</reference>
<feature type="transmembrane region" description="Helical" evidence="1">
    <location>
        <begin position="6"/>
        <end position="25"/>
    </location>
</feature>
<name>A0ABS1KVM9_9BACT</name>
<keyword evidence="1" id="KW-0812">Transmembrane</keyword>
<dbReference type="Proteomes" id="UP000613030">
    <property type="component" value="Unassembled WGS sequence"/>
</dbReference>
<protein>
    <recommendedName>
        <fullName evidence="4">YtxH domain-containing protein</fullName>
    </recommendedName>
</protein>
<accession>A0ABS1KVM9</accession>
<keyword evidence="3" id="KW-1185">Reference proteome</keyword>
<evidence type="ECO:0008006" key="4">
    <source>
        <dbReference type="Google" id="ProtNLM"/>
    </source>
</evidence>
<evidence type="ECO:0000313" key="3">
    <source>
        <dbReference type="Proteomes" id="UP000613030"/>
    </source>
</evidence>
<sequence length="64" mass="6642">MTTTGKIALGVGIASSALLAAWLLTGTRKEKTKVLVTKGAQSLKGSLKTAKKTTATVDEVAYYV</sequence>